<name>A0A9D1H5E5_9FIRM</name>
<evidence type="ECO:0000256" key="1">
    <source>
        <dbReference type="SAM" id="SignalP"/>
    </source>
</evidence>
<gene>
    <name evidence="3" type="ORF">IAA60_07720</name>
</gene>
<keyword evidence="3" id="KW-0378">Hydrolase</keyword>
<dbReference type="Pfam" id="PF07486">
    <property type="entry name" value="Hydrolase_2"/>
    <property type="match status" value="1"/>
</dbReference>
<feature type="chain" id="PRO_5038476951" evidence="1">
    <location>
        <begin position="22"/>
        <end position="142"/>
    </location>
</feature>
<dbReference type="Proteomes" id="UP000824165">
    <property type="component" value="Unassembled WGS sequence"/>
</dbReference>
<comment type="caution">
    <text evidence="3">The sequence shown here is derived from an EMBL/GenBank/DDBJ whole genome shotgun (WGS) entry which is preliminary data.</text>
</comment>
<dbReference type="AlphaFoldDB" id="A0A9D1H5E5"/>
<evidence type="ECO:0000313" key="4">
    <source>
        <dbReference type="Proteomes" id="UP000824165"/>
    </source>
</evidence>
<dbReference type="EMBL" id="DVLU01000076">
    <property type="protein sequence ID" value="HIT85774.1"/>
    <property type="molecule type" value="Genomic_DNA"/>
</dbReference>
<dbReference type="InterPro" id="IPR011105">
    <property type="entry name" value="Cell_wall_hydrolase_SleB"/>
</dbReference>
<evidence type="ECO:0000313" key="3">
    <source>
        <dbReference type="EMBL" id="HIT85774.1"/>
    </source>
</evidence>
<feature type="domain" description="Cell wall hydrolase SleB" evidence="2">
    <location>
        <begin position="41"/>
        <end position="141"/>
    </location>
</feature>
<organism evidence="3 4">
    <name type="scientific">Candidatus Ornithomonoglobus intestinigallinarum</name>
    <dbReference type="NCBI Taxonomy" id="2840894"/>
    <lineage>
        <taxon>Bacteria</taxon>
        <taxon>Bacillati</taxon>
        <taxon>Bacillota</taxon>
        <taxon>Clostridia</taxon>
        <taxon>Candidatus Ornithomonoglobus</taxon>
    </lineage>
</organism>
<evidence type="ECO:0000259" key="2">
    <source>
        <dbReference type="Pfam" id="PF07486"/>
    </source>
</evidence>
<dbReference type="Gene3D" id="1.10.10.2520">
    <property type="entry name" value="Cell wall hydrolase SleB, domain 1"/>
    <property type="match status" value="1"/>
</dbReference>
<accession>A0A9D1H5E5</accession>
<dbReference type="GO" id="GO:0016787">
    <property type="term" value="F:hydrolase activity"/>
    <property type="evidence" value="ECO:0007669"/>
    <property type="project" value="UniProtKB-KW"/>
</dbReference>
<proteinExistence type="predicted"/>
<dbReference type="InterPro" id="IPR042047">
    <property type="entry name" value="SleB_dom1"/>
</dbReference>
<sequence length="142" mass="15305">MKKITALILCLLTLLPVSAGAQYSSSDKQLLARAVNGEARGEPYEGQVAVAAVILNRVKHSSFPNTISGVIYQPGAFTAVSDGQINVPISEDSTVYKACEDAINGWDPSGGAIYYFNPDTATSSWIWSRPLIVTIGKHRFCR</sequence>
<dbReference type="FunFam" id="6.20.240.60:FF:000001">
    <property type="entry name" value="Spore cortex-lytic enzyme"/>
    <property type="match status" value="1"/>
</dbReference>
<protein>
    <submittedName>
        <fullName evidence="3">Cell wall hydrolase</fullName>
    </submittedName>
</protein>
<feature type="signal peptide" evidence="1">
    <location>
        <begin position="1"/>
        <end position="21"/>
    </location>
</feature>
<keyword evidence="1" id="KW-0732">Signal</keyword>
<dbReference type="Gene3D" id="6.20.240.60">
    <property type="match status" value="1"/>
</dbReference>
<reference evidence="3" key="1">
    <citation type="submission" date="2020-10" db="EMBL/GenBank/DDBJ databases">
        <authorList>
            <person name="Gilroy R."/>
        </authorList>
    </citation>
    <scope>NUCLEOTIDE SEQUENCE</scope>
    <source>
        <strain evidence="3">CHK181-108</strain>
    </source>
</reference>
<reference evidence="3" key="2">
    <citation type="journal article" date="2021" name="PeerJ">
        <title>Extensive microbial diversity within the chicken gut microbiome revealed by metagenomics and culture.</title>
        <authorList>
            <person name="Gilroy R."/>
            <person name="Ravi A."/>
            <person name="Getino M."/>
            <person name="Pursley I."/>
            <person name="Horton D.L."/>
            <person name="Alikhan N.F."/>
            <person name="Baker D."/>
            <person name="Gharbi K."/>
            <person name="Hall N."/>
            <person name="Watson M."/>
            <person name="Adriaenssens E.M."/>
            <person name="Foster-Nyarko E."/>
            <person name="Jarju S."/>
            <person name="Secka A."/>
            <person name="Antonio M."/>
            <person name="Oren A."/>
            <person name="Chaudhuri R.R."/>
            <person name="La Ragione R."/>
            <person name="Hildebrand F."/>
            <person name="Pallen M.J."/>
        </authorList>
    </citation>
    <scope>NUCLEOTIDE SEQUENCE</scope>
    <source>
        <strain evidence="3">CHK181-108</strain>
    </source>
</reference>